<dbReference type="eggNOG" id="ENOG502SFC0">
    <property type="taxonomic scope" value="Eukaryota"/>
</dbReference>
<dbReference type="AlphaFoldDB" id="F0X6T9"/>
<evidence type="ECO:0000256" key="1">
    <source>
        <dbReference type="SAM" id="MobiDB-lite"/>
    </source>
</evidence>
<keyword evidence="2" id="KW-0472">Membrane</keyword>
<evidence type="ECO:0000313" key="3">
    <source>
        <dbReference type="EMBL" id="EFX06477.1"/>
    </source>
</evidence>
<feature type="region of interest" description="Disordered" evidence="1">
    <location>
        <begin position="134"/>
        <end position="158"/>
    </location>
</feature>
<keyword evidence="2" id="KW-0812">Transmembrane</keyword>
<protein>
    <recommendedName>
        <fullName evidence="5">Transmembrane protein</fullName>
    </recommendedName>
</protein>
<dbReference type="InParanoid" id="F0X6T9"/>
<keyword evidence="2" id="KW-1133">Transmembrane helix</keyword>
<dbReference type="STRING" id="655863.F0X6T9"/>
<sequence>MQNTIFRQLAARLRPRALPTHAFAAGSPAICAVRRISSSPLAGPRAYKTKKVWPPDFNLLSPQEQLRFEKRFKRRMALRAERPRWIKFVKLAQLFTITTVLIYCVLFMEWDRGPTPFDDLRAWFWDVLGTRQGGALQRGKDSDSRSSGAAAEPRTETK</sequence>
<dbReference type="EMBL" id="GL629729">
    <property type="protein sequence ID" value="EFX06477.1"/>
    <property type="molecule type" value="Genomic_DNA"/>
</dbReference>
<organism evidence="4">
    <name type="scientific">Grosmannia clavigera (strain kw1407 / UAMH 11150)</name>
    <name type="common">Blue stain fungus</name>
    <name type="synonym">Graphiocladiella clavigera</name>
    <dbReference type="NCBI Taxonomy" id="655863"/>
    <lineage>
        <taxon>Eukaryota</taxon>
        <taxon>Fungi</taxon>
        <taxon>Dikarya</taxon>
        <taxon>Ascomycota</taxon>
        <taxon>Pezizomycotina</taxon>
        <taxon>Sordariomycetes</taxon>
        <taxon>Sordariomycetidae</taxon>
        <taxon>Ophiostomatales</taxon>
        <taxon>Ophiostomataceae</taxon>
        <taxon>Leptographium</taxon>
    </lineage>
</organism>
<dbReference type="HOGENOM" id="CLU_115534_1_0_1"/>
<keyword evidence="4" id="KW-1185">Reference proteome</keyword>
<dbReference type="Proteomes" id="UP000007796">
    <property type="component" value="Unassembled WGS sequence"/>
</dbReference>
<dbReference type="RefSeq" id="XP_014175959.1">
    <property type="nucleotide sequence ID" value="XM_014320484.1"/>
</dbReference>
<feature type="transmembrane region" description="Helical" evidence="2">
    <location>
        <begin position="88"/>
        <end position="108"/>
    </location>
</feature>
<evidence type="ECO:0008006" key="5">
    <source>
        <dbReference type="Google" id="ProtNLM"/>
    </source>
</evidence>
<dbReference type="OrthoDB" id="5278907at2759"/>
<accession>F0X6T9</accession>
<name>F0X6T9_GROCL</name>
<evidence type="ECO:0000256" key="2">
    <source>
        <dbReference type="SAM" id="Phobius"/>
    </source>
</evidence>
<proteinExistence type="predicted"/>
<reference evidence="3 4" key="1">
    <citation type="journal article" date="2011" name="Proc. Natl. Acad. Sci. U.S.A.">
        <title>Genome and transcriptome analyses of the mountain pine beetle-fungal symbiont Grosmannia clavigera, a lodgepole pine pathogen.</title>
        <authorList>
            <person name="DiGuistini S."/>
            <person name="Wang Y."/>
            <person name="Liao N.Y."/>
            <person name="Taylor G."/>
            <person name="Tanguay P."/>
            <person name="Feau N."/>
            <person name="Henrissat B."/>
            <person name="Chan S.K."/>
            <person name="Hesse-Orce U."/>
            <person name="Alamouti S.M."/>
            <person name="Tsui C.K.M."/>
            <person name="Docking R.T."/>
            <person name="Levasseur A."/>
            <person name="Haridas S."/>
            <person name="Robertson G."/>
            <person name="Birol I."/>
            <person name="Holt R.A."/>
            <person name="Marra M.A."/>
            <person name="Hamelin R.C."/>
            <person name="Hirst M."/>
            <person name="Jones S.J.M."/>
            <person name="Bohlmann J."/>
            <person name="Breuil C."/>
        </authorList>
    </citation>
    <scope>NUCLEOTIDE SEQUENCE [LARGE SCALE GENOMIC DNA]</scope>
    <source>
        <strain evidence="4">kw1407 / UAMH 11150</strain>
    </source>
</reference>
<gene>
    <name evidence="3" type="ORF">CMQ_6798</name>
</gene>
<dbReference type="GeneID" id="25980270"/>
<evidence type="ECO:0000313" key="4">
    <source>
        <dbReference type="Proteomes" id="UP000007796"/>
    </source>
</evidence>